<protein>
    <submittedName>
        <fullName evidence="3">Cytochrome P450 4V2</fullName>
    </submittedName>
</protein>
<evidence type="ECO:0000256" key="2">
    <source>
        <dbReference type="SAM" id="Phobius"/>
    </source>
</evidence>
<keyword evidence="4" id="KW-1185">Reference proteome</keyword>
<accession>M7BSP2</accession>
<dbReference type="eggNOG" id="KOG0157">
    <property type="taxonomic scope" value="Eukaryota"/>
</dbReference>
<dbReference type="InterPro" id="IPR036396">
    <property type="entry name" value="Cyt_P450_sf"/>
</dbReference>
<dbReference type="GO" id="GO:0004497">
    <property type="term" value="F:monooxygenase activity"/>
    <property type="evidence" value="ECO:0007669"/>
    <property type="project" value="InterPro"/>
</dbReference>
<dbReference type="Proteomes" id="UP000031443">
    <property type="component" value="Unassembled WGS sequence"/>
</dbReference>
<evidence type="ECO:0000256" key="1">
    <source>
        <dbReference type="ARBA" id="ARBA00010617"/>
    </source>
</evidence>
<gene>
    <name evidence="3" type="ORF">UY3_02545</name>
</gene>
<keyword evidence="2" id="KW-1133">Transmembrane helix</keyword>
<evidence type="ECO:0000313" key="3">
    <source>
        <dbReference type="EMBL" id="EMP40219.1"/>
    </source>
</evidence>
<dbReference type="GO" id="GO:0020037">
    <property type="term" value="F:heme binding"/>
    <property type="evidence" value="ECO:0007669"/>
    <property type="project" value="InterPro"/>
</dbReference>
<dbReference type="EMBL" id="KB514263">
    <property type="protein sequence ID" value="EMP40219.1"/>
    <property type="molecule type" value="Genomic_DNA"/>
</dbReference>
<dbReference type="STRING" id="8469.M7BSP2"/>
<sequence>MGAVQLPQEGDRLLYWGAGVVTLLFTLLAAFTFRLLPDYLGKWRGQGAAARTRSGGGGGACKPLFPPGAAACSTLSPGTGDKWRSRRKMITPTFHFTILADFLEVMNEQPNILVDKLEKHVDKEPFDCFLDITLCALDIICGNSDRPVTMDDLKKLRYLECVIKEALRLFPSVPSFARTTSEDCHINMEGNRSITNPILGNICTILNLGHIGL</sequence>
<dbReference type="PANTHER" id="PTHR24291:SF193">
    <property type="entry name" value="CYTOCHROME P450 4V2"/>
    <property type="match status" value="1"/>
</dbReference>
<dbReference type="Gene3D" id="1.10.630.10">
    <property type="entry name" value="Cytochrome P450"/>
    <property type="match status" value="2"/>
</dbReference>
<dbReference type="InterPro" id="IPR001128">
    <property type="entry name" value="Cyt_P450"/>
</dbReference>
<dbReference type="GO" id="GO:0016705">
    <property type="term" value="F:oxidoreductase activity, acting on paired donors, with incorporation or reduction of molecular oxygen"/>
    <property type="evidence" value="ECO:0007669"/>
    <property type="project" value="InterPro"/>
</dbReference>
<evidence type="ECO:0000313" key="4">
    <source>
        <dbReference type="Proteomes" id="UP000031443"/>
    </source>
</evidence>
<dbReference type="Pfam" id="PF00067">
    <property type="entry name" value="p450"/>
    <property type="match status" value="2"/>
</dbReference>
<reference evidence="4" key="1">
    <citation type="journal article" date="2013" name="Nat. Genet.">
        <title>The draft genomes of soft-shell turtle and green sea turtle yield insights into the development and evolution of the turtle-specific body plan.</title>
        <authorList>
            <person name="Wang Z."/>
            <person name="Pascual-Anaya J."/>
            <person name="Zadissa A."/>
            <person name="Li W."/>
            <person name="Niimura Y."/>
            <person name="Huang Z."/>
            <person name="Li C."/>
            <person name="White S."/>
            <person name="Xiong Z."/>
            <person name="Fang D."/>
            <person name="Wang B."/>
            <person name="Ming Y."/>
            <person name="Chen Y."/>
            <person name="Zheng Y."/>
            <person name="Kuraku S."/>
            <person name="Pignatelli M."/>
            <person name="Herrero J."/>
            <person name="Beal K."/>
            <person name="Nozawa M."/>
            <person name="Li Q."/>
            <person name="Wang J."/>
            <person name="Zhang H."/>
            <person name="Yu L."/>
            <person name="Shigenobu S."/>
            <person name="Wang J."/>
            <person name="Liu J."/>
            <person name="Flicek P."/>
            <person name="Searle S."/>
            <person name="Wang J."/>
            <person name="Kuratani S."/>
            <person name="Yin Y."/>
            <person name="Aken B."/>
            <person name="Zhang G."/>
            <person name="Irie N."/>
        </authorList>
    </citation>
    <scope>NUCLEOTIDE SEQUENCE [LARGE SCALE GENOMIC DNA]</scope>
</reference>
<feature type="transmembrane region" description="Helical" evidence="2">
    <location>
        <begin position="13"/>
        <end position="36"/>
    </location>
</feature>
<dbReference type="PANTHER" id="PTHR24291">
    <property type="entry name" value="CYTOCHROME P450 FAMILY 4"/>
    <property type="match status" value="1"/>
</dbReference>
<keyword evidence="2" id="KW-0472">Membrane</keyword>
<comment type="similarity">
    <text evidence="1">Belongs to the cytochrome P450 family.</text>
</comment>
<proteinExistence type="inferred from homology"/>
<organism evidence="3 4">
    <name type="scientific">Chelonia mydas</name>
    <name type="common">Green sea-turtle</name>
    <name type="synonym">Chelonia agassizi</name>
    <dbReference type="NCBI Taxonomy" id="8469"/>
    <lineage>
        <taxon>Eukaryota</taxon>
        <taxon>Metazoa</taxon>
        <taxon>Chordata</taxon>
        <taxon>Craniata</taxon>
        <taxon>Vertebrata</taxon>
        <taxon>Euteleostomi</taxon>
        <taxon>Archelosauria</taxon>
        <taxon>Testudinata</taxon>
        <taxon>Testudines</taxon>
        <taxon>Cryptodira</taxon>
        <taxon>Durocryptodira</taxon>
        <taxon>Americhelydia</taxon>
        <taxon>Chelonioidea</taxon>
        <taxon>Cheloniidae</taxon>
        <taxon>Chelonia</taxon>
    </lineage>
</organism>
<keyword evidence="2" id="KW-0812">Transmembrane</keyword>
<dbReference type="SUPFAM" id="SSF48264">
    <property type="entry name" value="Cytochrome P450"/>
    <property type="match status" value="1"/>
</dbReference>
<name>M7BSP2_CHEMY</name>
<dbReference type="AlphaFoldDB" id="M7BSP2"/>
<dbReference type="InterPro" id="IPR050196">
    <property type="entry name" value="Cytochrome_P450_Monoox"/>
</dbReference>
<dbReference type="GO" id="GO:0005506">
    <property type="term" value="F:iron ion binding"/>
    <property type="evidence" value="ECO:0007669"/>
    <property type="project" value="InterPro"/>
</dbReference>